<proteinExistence type="predicted"/>
<organism evidence="1 2">
    <name type="scientific">Aliisedimentitalea scapharcae</name>
    <dbReference type="NCBI Taxonomy" id="1524259"/>
    <lineage>
        <taxon>Bacteria</taxon>
        <taxon>Pseudomonadati</taxon>
        <taxon>Pseudomonadota</taxon>
        <taxon>Alphaproteobacteria</taxon>
        <taxon>Rhodobacterales</taxon>
        <taxon>Roseobacteraceae</taxon>
        <taxon>Aliisedimentitalea</taxon>
    </lineage>
</organism>
<dbReference type="EMBL" id="CP123584">
    <property type="protein sequence ID" value="WZK88510.1"/>
    <property type="molecule type" value="Genomic_DNA"/>
</dbReference>
<evidence type="ECO:0000313" key="1">
    <source>
        <dbReference type="EMBL" id="WZK88510.1"/>
    </source>
</evidence>
<dbReference type="RefSeq" id="WP_406645893.1">
    <property type="nucleotide sequence ID" value="NZ_CP123584.1"/>
</dbReference>
<sequence>MAGQLEVEVSDPMTEIRTQVQLVLCTTCKSAADRSFRDGLQAALDLRWPGQVQLCDQACLNGCANPTTMALQGAGRATYFFAGVQPETDRSDILETVGVYLDAPQGWIEDARPCGRLRFCLKGRIAALC</sequence>
<dbReference type="InterPro" id="IPR012863">
    <property type="entry name" value="DUF1636"/>
</dbReference>
<reference evidence="1 2" key="1">
    <citation type="submission" date="2023-04" db="EMBL/GenBank/DDBJ databases">
        <title>Complete genome sequence of Alisedimentitalea scapharcae.</title>
        <authorList>
            <person name="Rong J.-C."/>
            <person name="Yi M.-L."/>
            <person name="Zhao Q."/>
        </authorList>
    </citation>
    <scope>NUCLEOTIDE SEQUENCE [LARGE SCALE GENOMIC DNA]</scope>
    <source>
        <strain evidence="1 2">KCTC 42119</strain>
    </source>
</reference>
<evidence type="ECO:0000313" key="2">
    <source>
        <dbReference type="Proteomes" id="UP001623232"/>
    </source>
</evidence>
<dbReference type="Proteomes" id="UP001623232">
    <property type="component" value="Chromosome"/>
</dbReference>
<protein>
    <submittedName>
        <fullName evidence="1">DUF1636 family protein</fullName>
    </submittedName>
</protein>
<dbReference type="Pfam" id="PF07845">
    <property type="entry name" value="DUF1636"/>
    <property type="match status" value="1"/>
</dbReference>
<accession>A0ABZ2XQX6</accession>
<name>A0ABZ2XQX6_9RHOB</name>
<gene>
    <name evidence="1" type="ORF">QEZ52_18185</name>
</gene>
<keyword evidence="2" id="KW-1185">Reference proteome</keyword>